<dbReference type="Gene3D" id="3.40.630.30">
    <property type="match status" value="1"/>
</dbReference>
<dbReference type="Pfam" id="PF04768">
    <property type="entry name" value="NAT"/>
    <property type="match status" value="1"/>
</dbReference>
<accession>A0A7J5YE29</accession>
<dbReference type="OrthoDB" id="438291at2759"/>
<comment type="caution">
    <text evidence="4">The sequence shown here is derived from an EMBL/GenBank/DDBJ whole genome shotgun (WGS) entry which is preliminary data.</text>
</comment>
<organism evidence="4 5">
    <name type="scientific">Dissostichus mawsoni</name>
    <name type="common">Antarctic cod</name>
    <dbReference type="NCBI Taxonomy" id="36200"/>
    <lineage>
        <taxon>Eukaryota</taxon>
        <taxon>Metazoa</taxon>
        <taxon>Chordata</taxon>
        <taxon>Craniata</taxon>
        <taxon>Vertebrata</taxon>
        <taxon>Euteleostomi</taxon>
        <taxon>Actinopterygii</taxon>
        <taxon>Neopterygii</taxon>
        <taxon>Teleostei</taxon>
        <taxon>Neoteleostei</taxon>
        <taxon>Acanthomorphata</taxon>
        <taxon>Eupercaria</taxon>
        <taxon>Perciformes</taxon>
        <taxon>Notothenioidei</taxon>
        <taxon>Nototheniidae</taxon>
        <taxon>Dissostichus</taxon>
    </lineage>
</organism>
<dbReference type="EMBL" id="JAAKFY010000014">
    <property type="protein sequence ID" value="KAF3847029.1"/>
    <property type="molecule type" value="Genomic_DNA"/>
</dbReference>
<feature type="region of interest" description="Disordered" evidence="2">
    <location>
        <begin position="55"/>
        <end position="104"/>
    </location>
</feature>
<dbReference type="GO" id="GO:0006536">
    <property type="term" value="P:glutamate metabolic process"/>
    <property type="evidence" value="ECO:0007669"/>
    <property type="project" value="TreeGrafter"/>
</dbReference>
<dbReference type="GO" id="GO:0006526">
    <property type="term" value="P:L-arginine biosynthetic process"/>
    <property type="evidence" value="ECO:0007669"/>
    <property type="project" value="TreeGrafter"/>
</dbReference>
<feature type="compositionally biased region" description="Acidic residues" evidence="2">
    <location>
        <begin position="78"/>
        <end position="87"/>
    </location>
</feature>
<protein>
    <recommendedName>
        <fullName evidence="3">N-acetyltransferase domain-containing protein</fullName>
    </recommendedName>
</protein>
<gene>
    <name evidence="4" type="ORF">F7725_004107</name>
</gene>
<feature type="compositionally biased region" description="Polar residues" evidence="2">
    <location>
        <begin position="61"/>
        <end position="72"/>
    </location>
</feature>
<dbReference type="PANTHER" id="PTHR23342">
    <property type="entry name" value="N-ACETYLGLUTAMATE SYNTHASE"/>
    <property type="match status" value="1"/>
</dbReference>
<evidence type="ECO:0000313" key="4">
    <source>
        <dbReference type="EMBL" id="KAF3847029.1"/>
    </source>
</evidence>
<dbReference type="PROSITE" id="PS51731">
    <property type="entry name" value="GNAT_NAGS"/>
    <property type="match status" value="1"/>
</dbReference>
<dbReference type="Gene3D" id="3.40.1160.10">
    <property type="entry name" value="Acetylglutamate kinase-like"/>
    <property type="match status" value="1"/>
</dbReference>
<keyword evidence="5" id="KW-1185">Reference proteome</keyword>
<dbReference type="AlphaFoldDB" id="A0A7J5YE29"/>
<proteinExistence type="predicted"/>
<evidence type="ECO:0000256" key="2">
    <source>
        <dbReference type="SAM" id="MobiDB-lite"/>
    </source>
</evidence>
<evidence type="ECO:0000256" key="1">
    <source>
        <dbReference type="ARBA" id="ARBA00022679"/>
    </source>
</evidence>
<dbReference type="GO" id="GO:0005759">
    <property type="term" value="C:mitochondrial matrix"/>
    <property type="evidence" value="ECO:0007669"/>
    <property type="project" value="TreeGrafter"/>
</dbReference>
<dbReference type="GO" id="GO:0004042">
    <property type="term" value="F:L-glutamate N-acetyltransferase activity"/>
    <property type="evidence" value="ECO:0007669"/>
    <property type="project" value="TreeGrafter"/>
</dbReference>
<sequence>MQEQLMAVSAAVFSDLAPYPPADLTLWHTLKTYCANQVDCFTLQVIDVYRQKGEETGRVDASSTAQDPQMSVDNCYDKEDEEEEEEEESRRLSTKGKAKTPFNNSGSRVKTAIFSIKSKMVDLWGQGARRQTDFVQIREALGPTIERGRASGNTYLSKEKEFQHVSPPSSCPARLLLEFHHSRKVQRHVFDPQRGIGHSEAGSVAARAAALAQKHQEEEPRLFSDRQPNMNLIHRDVKAFLREVGGNPREARYWLTQFQRASAAKSPAFAVLEVDSSVFSSRDRVHSLASGLSFLQRMDMKCVVVMGLCEQACSRTLMQRSQQLTEALLHQSASVLPLFSADYPPSVLLDPSLLRWCLRCGTLPLVSPVGRDGCGRSVTLDPPEVTAAIARALQPHKHRRVSAIAALLQDLLSDSSSSFPSSVITSADTLLTELFSHRGKRAEPYSSLEGIDVERLLALISKSFDKTLKQDYIASLTGRLHSPVNGGTPYLDKFVVSSSKQGQGTSLILWECIRRDLGKLFWRSRTSNRITPWYFKHCEGSFNNGAWTVFWFGLMDIRDSYELVEFTKHLPDSFHLTPLS</sequence>
<name>A0A7J5YE29_DISMA</name>
<keyword evidence="1" id="KW-0808">Transferase</keyword>
<dbReference type="SUPFAM" id="SSF53633">
    <property type="entry name" value="Carbamate kinase-like"/>
    <property type="match status" value="1"/>
</dbReference>
<evidence type="ECO:0000259" key="3">
    <source>
        <dbReference type="PROSITE" id="PS51731"/>
    </source>
</evidence>
<reference evidence="4 5" key="1">
    <citation type="submission" date="2020-03" db="EMBL/GenBank/DDBJ databases">
        <title>Dissostichus mawsoni Genome sequencing and assembly.</title>
        <authorList>
            <person name="Park H."/>
        </authorList>
    </citation>
    <scope>NUCLEOTIDE SEQUENCE [LARGE SCALE GENOMIC DNA]</scope>
    <source>
        <strain evidence="4">DM0001</strain>
        <tissue evidence="4">Muscle</tissue>
    </source>
</reference>
<feature type="domain" description="N-acetyltransferase" evidence="3">
    <location>
        <begin position="419"/>
        <end position="575"/>
    </location>
</feature>
<evidence type="ECO:0000313" key="5">
    <source>
        <dbReference type="Proteomes" id="UP000518266"/>
    </source>
</evidence>
<dbReference type="PANTHER" id="PTHR23342:SF0">
    <property type="entry name" value="N-ACETYLGLUTAMATE SYNTHASE, MITOCHONDRIAL"/>
    <property type="match status" value="1"/>
</dbReference>
<dbReference type="Proteomes" id="UP000518266">
    <property type="component" value="Unassembled WGS sequence"/>
</dbReference>
<dbReference type="InterPro" id="IPR006855">
    <property type="entry name" value="Vertebrate-like_GNAT_dom"/>
</dbReference>
<dbReference type="InterPro" id="IPR036393">
    <property type="entry name" value="AceGlu_kinase-like_sf"/>
</dbReference>